<accession>A0ABU0XI54</accession>
<dbReference type="RefSeq" id="WP_308489186.1">
    <property type="nucleotide sequence ID" value="NZ_JAVFCB010000005.1"/>
</dbReference>
<dbReference type="PANTHER" id="PTHR30250:SF11">
    <property type="entry name" value="O-ANTIGEN TRANSPORTER-RELATED"/>
    <property type="match status" value="1"/>
</dbReference>
<feature type="transmembrane region" description="Helical" evidence="6">
    <location>
        <begin position="305"/>
        <end position="325"/>
    </location>
</feature>
<evidence type="ECO:0000256" key="6">
    <source>
        <dbReference type="SAM" id="Phobius"/>
    </source>
</evidence>
<dbReference type="Proteomes" id="UP001230289">
    <property type="component" value="Unassembled WGS sequence"/>
</dbReference>
<keyword evidence="5 6" id="KW-0472">Membrane</keyword>
<feature type="transmembrane region" description="Helical" evidence="6">
    <location>
        <begin position="67"/>
        <end position="88"/>
    </location>
</feature>
<dbReference type="InterPro" id="IPR050833">
    <property type="entry name" value="Poly_Biosynth_Transport"/>
</dbReference>
<dbReference type="PANTHER" id="PTHR30250">
    <property type="entry name" value="PST FAMILY PREDICTED COLANIC ACID TRANSPORTER"/>
    <property type="match status" value="1"/>
</dbReference>
<dbReference type="Pfam" id="PF13440">
    <property type="entry name" value="Polysacc_synt_3"/>
    <property type="match status" value="1"/>
</dbReference>
<gene>
    <name evidence="7" type="ORF">RBR11_10010</name>
</gene>
<keyword evidence="8" id="KW-1185">Reference proteome</keyword>
<feature type="transmembrane region" description="Helical" evidence="6">
    <location>
        <begin position="100"/>
        <end position="124"/>
    </location>
</feature>
<keyword evidence="2" id="KW-1003">Cell membrane</keyword>
<reference evidence="7 8" key="1">
    <citation type="submission" date="2023-08" db="EMBL/GenBank/DDBJ databases">
        <title>Microbacterium sp. nov., isolated from a waste landfill.</title>
        <authorList>
            <person name="Wen W."/>
        </authorList>
    </citation>
    <scope>NUCLEOTIDE SEQUENCE [LARGE SCALE GENOMIC DNA]</scope>
    <source>
        <strain evidence="7 8">ASV81</strain>
    </source>
</reference>
<comment type="caution">
    <text evidence="7">The sequence shown here is derived from an EMBL/GenBank/DDBJ whole genome shotgun (WGS) entry which is preliminary data.</text>
</comment>
<protein>
    <submittedName>
        <fullName evidence="7">Oligosaccharide flippase family protein</fullName>
    </submittedName>
</protein>
<evidence type="ECO:0000256" key="5">
    <source>
        <dbReference type="ARBA" id="ARBA00023136"/>
    </source>
</evidence>
<feature type="transmembrane region" description="Helical" evidence="6">
    <location>
        <begin position="243"/>
        <end position="263"/>
    </location>
</feature>
<proteinExistence type="predicted"/>
<keyword evidence="3 6" id="KW-0812">Transmembrane</keyword>
<evidence type="ECO:0000313" key="8">
    <source>
        <dbReference type="Proteomes" id="UP001230289"/>
    </source>
</evidence>
<feature type="transmembrane region" description="Helical" evidence="6">
    <location>
        <begin position="331"/>
        <end position="353"/>
    </location>
</feature>
<feature type="transmembrane region" description="Helical" evidence="6">
    <location>
        <begin position="40"/>
        <end position="60"/>
    </location>
</feature>
<evidence type="ECO:0000256" key="3">
    <source>
        <dbReference type="ARBA" id="ARBA00022692"/>
    </source>
</evidence>
<sequence length="379" mass="39065">MISAILLLPVLLSFGSPTVLRVAAAGDEVAISQHVRSVRLLAVLSATVTGCGVLVAFPFLQSQLSSSVVLSFAIALPVCVLTGILWIGDSSVLIGRGETVQYALTLAAPSVSFAGAVTALWATGALSVASSLWAQVFSYVVTLALSSTFVRARLTGTKTPVLRLLRLGGRFAPGQIAEAASYRLDQILVLPVIGAYAAGNYAISVTIALLPDFVAQVVSAAAFRQSARDHRDGATDGVRLVRLLALVGLLAAVPLAIAAPWGIELVFGTEFSDAVVPTLIGLGGAVFLATSQGCVALLSIHGRGWLISFAQAGGLVVSIVLLFVLGPLLGATGAAIASSIGYLLSTSVLLIGLRSRWLDLALRPSDFKALLAVLLGRPF</sequence>
<evidence type="ECO:0000256" key="1">
    <source>
        <dbReference type="ARBA" id="ARBA00004651"/>
    </source>
</evidence>
<evidence type="ECO:0000256" key="2">
    <source>
        <dbReference type="ARBA" id="ARBA00022475"/>
    </source>
</evidence>
<evidence type="ECO:0000256" key="4">
    <source>
        <dbReference type="ARBA" id="ARBA00022989"/>
    </source>
</evidence>
<dbReference type="EMBL" id="JAVFCB010000005">
    <property type="protein sequence ID" value="MDQ4214248.1"/>
    <property type="molecule type" value="Genomic_DNA"/>
</dbReference>
<name>A0ABU0XI54_9MICO</name>
<feature type="transmembrane region" description="Helical" evidence="6">
    <location>
        <begin position="136"/>
        <end position="154"/>
    </location>
</feature>
<comment type="subcellular location">
    <subcellularLocation>
        <location evidence="1">Cell membrane</location>
        <topology evidence="1">Multi-pass membrane protein</topology>
    </subcellularLocation>
</comment>
<keyword evidence="4 6" id="KW-1133">Transmembrane helix</keyword>
<organism evidence="7 8">
    <name type="scientific">Microbacterium capsulatum</name>
    <dbReference type="NCBI Taxonomy" id="3041921"/>
    <lineage>
        <taxon>Bacteria</taxon>
        <taxon>Bacillati</taxon>
        <taxon>Actinomycetota</taxon>
        <taxon>Actinomycetes</taxon>
        <taxon>Micrococcales</taxon>
        <taxon>Microbacteriaceae</taxon>
        <taxon>Microbacterium</taxon>
    </lineage>
</organism>
<evidence type="ECO:0000313" key="7">
    <source>
        <dbReference type="EMBL" id="MDQ4214248.1"/>
    </source>
</evidence>
<feature type="transmembrane region" description="Helical" evidence="6">
    <location>
        <begin position="275"/>
        <end position="298"/>
    </location>
</feature>